<sequence length="54" mass="6570">MQDDKKWPLYTYSINLLNNEETVLLAQARWYLGEDDGVKWIYRTAKTLLHTYYQ</sequence>
<gene>
    <name evidence="1" type="ORF">LCGC14_1176460</name>
</gene>
<organism evidence="1">
    <name type="scientific">marine sediment metagenome</name>
    <dbReference type="NCBI Taxonomy" id="412755"/>
    <lineage>
        <taxon>unclassified sequences</taxon>
        <taxon>metagenomes</taxon>
        <taxon>ecological metagenomes</taxon>
    </lineage>
</organism>
<protein>
    <submittedName>
        <fullName evidence="1">Uncharacterized protein</fullName>
    </submittedName>
</protein>
<dbReference type="EMBL" id="LAZR01005860">
    <property type="protein sequence ID" value="KKM96593.1"/>
    <property type="molecule type" value="Genomic_DNA"/>
</dbReference>
<dbReference type="AlphaFoldDB" id="A0A0F9LT75"/>
<reference evidence="1" key="1">
    <citation type="journal article" date="2015" name="Nature">
        <title>Complex archaea that bridge the gap between prokaryotes and eukaryotes.</title>
        <authorList>
            <person name="Spang A."/>
            <person name="Saw J.H."/>
            <person name="Jorgensen S.L."/>
            <person name="Zaremba-Niedzwiedzka K."/>
            <person name="Martijn J."/>
            <person name="Lind A.E."/>
            <person name="van Eijk R."/>
            <person name="Schleper C."/>
            <person name="Guy L."/>
            <person name="Ettema T.J."/>
        </authorList>
    </citation>
    <scope>NUCLEOTIDE SEQUENCE</scope>
</reference>
<comment type="caution">
    <text evidence="1">The sequence shown here is derived from an EMBL/GenBank/DDBJ whole genome shotgun (WGS) entry which is preliminary data.</text>
</comment>
<name>A0A0F9LT75_9ZZZZ</name>
<proteinExistence type="predicted"/>
<accession>A0A0F9LT75</accession>
<evidence type="ECO:0000313" key="1">
    <source>
        <dbReference type="EMBL" id="KKM96593.1"/>
    </source>
</evidence>